<keyword evidence="2" id="KW-0963">Cytoplasm</keyword>
<dbReference type="GO" id="GO:0005737">
    <property type="term" value="C:cytoplasm"/>
    <property type="evidence" value="ECO:0000318"/>
    <property type="project" value="GO_Central"/>
</dbReference>
<dbReference type="RefSeq" id="XP_001744835.1">
    <property type="nucleotide sequence ID" value="XM_001744783.1"/>
</dbReference>
<dbReference type="GO" id="GO:0003727">
    <property type="term" value="F:single-stranded RNA binding"/>
    <property type="evidence" value="ECO:0000318"/>
    <property type="project" value="GO_Central"/>
</dbReference>
<keyword evidence="5" id="KW-0378">Hydrolase</keyword>
<dbReference type="EMBL" id="CH991548">
    <property type="protein sequence ID" value="EDQ90068.1"/>
    <property type="molecule type" value="Genomic_DNA"/>
</dbReference>
<evidence type="ECO:0000256" key="4">
    <source>
        <dbReference type="ARBA" id="ARBA00022759"/>
    </source>
</evidence>
<proteinExistence type="inferred from homology"/>
<evidence type="ECO:0008006" key="8">
    <source>
        <dbReference type="Google" id="ProtNLM"/>
    </source>
</evidence>
<dbReference type="GO" id="GO:0006281">
    <property type="term" value="P:DNA repair"/>
    <property type="evidence" value="ECO:0007669"/>
    <property type="project" value="InterPro"/>
</dbReference>
<organism evidence="6 7">
    <name type="scientific">Monosiga brevicollis</name>
    <name type="common">Choanoflagellate</name>
    <dbReference type="NCBI Taxonomy" id="81824"/>
    <lineage>
        <taxon>Eukaryota</taxon>
        <taxon>Choanoflagellata</taxon>
        <taxon>Craspedida</taxon>
        <taxon>Salpingoecidae</taxon>
        <taxon>Monosiga</taxon>
    </lineage>
</organism>
<dbReference type="InParanoid" id="A9UWL7"/>
<dbReference type="Gene3D" id="3.30.2170.10">
    <property type="entry name" value="archaeoglobus fulgidus dsm 4304 superfamily"/>
    <property type="match status" value="1"/>
</dbReference>
<comment type="subcellular location">
    <subcellularLocation>
        <location evidence="1">Cytoplasm</location>
    </subcellularLocation>
</comment>
<dbReference type="PANTHER" id="PTHR28511:SF1">
    <property type="entry name" value="ENDONUCLEASE V"/>
    <property type="match status" value="1"/>
</dbReference>
<dbReference type="FunFam" id="3.30.2170.10:FF:000004">
    <property type="entry name" value="Endonuclease V, putative"/>
    <property type="match status" value="1"/>
</dbReference>
<dbReference type="HAMAP" id="MF_00801">
    <property type="entry name" value="Endonuclease_5"/>
    <property type="match status" value="1"/>
</dbReference>
<dbReference type="OMA" id="NACAHTL"/>
<dbReference type="Proteomes" id="UP000001357">
    <property type="component" value="Unassembled WGS sequence"/>
</dbReference>
<protein>
    <recommendedName>
        <fullName evidence="8">Endonuclease V</fullName>
    </recommendedName>
</protein>
<dbReference type="eggNOG" id="KOG4417">
    <property type="taxonomic scope" value="Eukaryota"/>
</dbReference>
<evidence type="ECO:0000256" key="5">
    <source>
        <dbReference type="ARBA" id="ARBA00022801"/>
    </source>
</evidence>
<dbReference type="STRING" id="81824.A9UWL7"/>
<evidence type="ECO:0000256" key="1">
    <source>
        <dbReference type="ARBA" id="ARBA00004496"/>
    </source>
</evidence>
<dbReference type="CDD" id="cd06559">
    <property type="entry name" value="Endonuclease_V"/>
    <property type="match status" value="1"/>
</dbReference>
<dbReference type="AlphaFoldDB" id="A9UWL7"/>
<dbReference type="GO" id="GO:0016891">
    <property type="term" value="F:RNA endonuclease activity producing 5'-phosphomonoesters, hydrolytic mechanism"/>
    <property type="evidence" value="ECO:0000318"/>
    <property type="project" value="GO_Central"/>
</dbReference>
<dbReference type="PANTHER" id="PTHR28511">
    <property type="entry name" value="ENDONUCLEASE V"/>
    <property type="match status" value="1"/>
</dbReference>
<dbReference type="GO" id="GO:0005730">
    <property type="term" value="C:nucleolus"/>
    <property type="evidence" value="ECO:0000318"/>
    <property type="project" value="GO_Central"/>
</dbReference>
<gene>
    <name evidence="6" type="ORF">MONBRDRAFT_16520</name>
</gene>
<dbReference type="Pfam" id="PF04493">
    <property type="entry name" value="Endonuclease_5"/>
    <property type="match status" value="1"/>
</dbReference>
<evidence type="ECO:0000313" key="6">
    <source>
        <dbReference type="EMBL" id="EDQ90068.1"/>
    </source>
</evidence>
<dbReference type="InterPro" id="IPR007581">
    <property type="entry name" value="Endonuclease-V"/>
</dbReference>
<sequence>MATAAAGEELAVTAELSQLRHWEQEQDTLKKRMVERDQHNEWTLESLKRVGGVDISFIKGDNINACATLVVLSYPDLQVLHEESMMVQLTAPYIPGFLAFREVDHLVTLVRRLEASRPDLMPQLIMVDGNGKLHYRGFGLACHLGVLLDLPTVGIGKNILVVDNLDKESFHAKERAELQHRGDWIPVVGASQTVWGAAVRCVEAAINPVYVSVGHRVSLDTAIKLALATAKHKIPEAVRMADQLSRLFLRKRAGTQ</sequence>
<dbReference type="KEGG" id="mbr:MONBRDRAFT_16520"/>
<keyword evidence="4" id="KW-0255">Endonuclease</keyword>
<keyword evidence="3" id="KW-0540">Nuclease</keyword>
<keyword evidence="7" id="KW-1185">Reference proteome</keyword>
<evidence type="ECO:0000256" key="3">
    <source>
        <dbReference type="ARBA" id="ARBA00022722"/>
    </source>
</evidence>
<evidence type="ECO:0000313" key="7">
    <source>
        <dbReference type="Proteomes" id="UP000001357"/>
    </source>
</evidence>
<evidence type="ECO:0000256" key="2">
    <source>
        <dbReference type="ARBA" id="ARBA00022490"/>
    </source>
</evidence>
<name>A9UWL7_MONBE</name>
<dbReference type="GeneID" id="5890153"/>
<reference evidence="6 7" key="1">
    <citation type="journal article" date="2008" name="Nature">
        <title>The genome of the choanoflagellate Monosiga brevicollis and the origin of metazoans.</title>
        <authorList>
            <consortium name="JGI Sequencing"/>
            <person name="King N."/>
            <person name="Westbrook M.J."/>
            <person name="Young S.L."/>
            <person name="Kuo A."/>
            <person name="Abedin M."/>
            <person name="Chapman J."/>
            <person name="Fairclough S."/>
            <person name="Hellsten U."/>
            <person name="Isogai Y."/>
            <person name="Letunic I."/>
            <person name="Marr M."/>
            <person name="Pincus D."/>
            <person name="Putnam N."/>
            <person name="Rokas A."/>
            <person name="Wright K.J."/>
            <person name="Zuzow R."/>
            <person name="Dirks W."/>
            <person name="Good M."/>
            <person name="Goodstein D."/>
            <person name="Lemons D."/>
            <person name="Li W."/>
            <person name="Lyons J.B."/>
            <person name="Morris A."/>
            <person name="Nichols S."/>
            <person name="Richter D.J."/>
            <person name="Salamov A."/>
            <person name="Bork P."/>
            <person name="Lim W.A."/>
            <person name="Manning G."/>
            <person name="Miller W.T."/>
            <person name="McGinnis W."/>
            <person name="Shapiro H."/>
            <person name="Tjian R."/>
            <person name="Grigoriev I.V."/>
            <person name="Rokhsar D."/>
        </authorList>
    </citation>
    <scope>NUCLEOTIDE SEQUENCE [LARGE SCALE GENOMIC DNA]</scope>
    <source>
        <strain evidence="7">MX1 / ATCC 50154</strain>
    </source>
</reference>
<dbReference type="FunCoup" id="A9UWL7">
    <property type="interactions" value="638"/>
</dbReference>
<accession>A9UWL7</accession>